<feature type="repeat" description="LDL-receptor class B" evidence="16">
    <location>
        <begin position="1699"/>
        <end position="1740"/>
    </location>
</feature>
<feature type="domain" description="EGF-like" evidence="19">
    <location>
        <begin position="4376"/>
        <end position="4412"/>
    </location>
</feature>
<keyword evidence="5" id="KW-0254">Endocytosis</keyword>
<feature type="repeat" description="LDL-receptor class B" evidence="16">
    <location>
        <begin position="1519"/>
        <end position="1563"/>
    </location>
</feature>
<dbReference type="WBParaSite" id="TMUE_1000003847.1">
    <property type="protein sequence ID" value="TMUE_1000003847.1"/>
    <property type="gene ID" value="WBGene00291064"/>
</dbReference>
<feature type="disulfide bond" evidence="15">
    <location>
        <begin position="3599"/>
        <end position="3617"/>
    </location>
</feature>
<feature type="disulfide bond" evidence="15">
    <location>
        <begin position="3611"/>
        <end position="3626"/>
    </location>
</feature>
<dbReference type="Proteomes" id="UP000046395">
    <property type="component" value="Unassembled WGS sequence"/>
</dbReference>
<dbReference type="InterPro" id="IPR026823">
    <property type="entry name" value="cEGF"/>
</dbReference>
<dbReference type="Pfam" id="PF00057">
    <property type="entry name" value="Ldl_recept_a"/>
    <property type="match status" value="29"/>
</dbReference>
<feature type="disulfide bond" evidence="15">
    <location>
        <begin position="3842"/>
        <end position="3860"/>
    </location>
</feature>
<evidence type="ECO:0000256" key="2">
    <source>
        <dbReference type="ARBA" id="ARBA00009939"/>
    </source>
</evidence>
<dbReference type="Pfam" id="PF00058">
    <property type="entry name" value="Ldl_recept_b"/>
    <property type="match status" value="10"/>
</dbReference>
<feature type="disulfide bond" evidence="15">
    <location>
        <begin position="2830"/>
        <end position="2848"/>
    </location>
</feature>
<dbReference type="FunFam" id="2.120.10.30:FF:000132">
    <property type="entry name" value="Uncharacterized protein"/>
    <property type="match status" value="1"/>
</dbReference>
<dbReference type="FunFam" id="2.10.25.10:FF:000009">
    <property type="entry name" value="Low-density lipoprotein receptor isoform 1"/>
    <property type="match status" value="1"/>
</dbReference>
<feature type="repeat" description="LDL-receptor class B" evidence="16">
    <location>
        <begin position="3198"/>
        <end position="3241"/>
    </location>
</feature>
<dbReference type="Pfam" id="PF00008">
    <property type="entry name" value="EGF"/>
    <property type="match status" value="1"/>
</dbReference>
<feature type="disulfide bond" evidence="15">
    <location>
        <begin position="1110"/>
        <end position="1125"/>
    </location>
</feature>
<dbReference type="Pfam" id="PF14670">
    <property type="entry name" value="FXa_inhibition"/>
    <property type="match status" value="1"/>
</dbReference>
<feature type="disulfide bond" evidence="15">
    <location>
        <begin position="3854"/>
        <end position="3869"/>
    </location>
</feature>
<dbReference type="GO" id="GO:0005509">
    <property type="term" value="F:calcium ion binding"/>
    <property type="evidence" value="ECO:0007669"/>
    <property type="project" value="InterPro"/>
</dbReference>
<evidence type="ECO:0000256" key="14">
    <source>
        <dbReference type="PROSITE-ProRule" id="PRU00076"/>
    </source>
</evidence>
<feature type="disulfide bond" evidence="14">
    <location>
        <begin position="4380"/>
        <end position="4390"/>
    </location>
</feature>
<evidence type="ECO:0000256" key="12">
    <source>
        <dbReference type="ARBA" id="ARBA00023170"/>
    </source>
</evidence>
<feature type="disulfide bond" evidence="15">
    <location>
        <begin position="3638"/>
        <end position="3656"/>
    </location>
</feature>
<dbReference type="PANTHER" id="PTHR22722">
    <property type="entry name" value="LOW-DENSITY LIPOPROTEIN RECEPTOR-RELATED PROTEIN 2-RELATED"/>
    <property type="match status" value="1"/>
</dbReference>
<feature type="repeat" description="LDL-receptor class B" evidence="16">
    <location>
        <begin position="722"/>
        <end position="773"/>
    </location>
</feature>
<dbReference type="GO" id="GO:0005886">
    <property type="term" value="C:plasma membrane"/>
    <property type="evidence" value="ECO:0007669"/>
    <property type="project" value="UniProtKB-SubCell"/>
</dbReference>
<feature type="disulfide bond" evidence="15">
    <location>
        <begin position="1132"/>
        <end position="1144"/>
    </location>
</feature>
<feature type="repeat" description="LDL-receptor class B" evidence="16">
    <location>
        <begin position="3153"/>
        <end position="3197"/>
    </location>
</feature>
<reference evidence="21" key="1">
    <citation type="submission" date="2019-12" db="UniProtKB">
        <authorList>
            <consortium name="WormBaseParasite"/>
        </authorList>
    </citation>
    <scope>IDENTIFICATION</scope>
</reference>
<feature type="disulfide bond" evidence="14">
    <location>
        <begin position="4306"/>
        <end position="4316"/>
    </location>
</feature>
<keyword evidence="10 17" id="KW-0472">Membrane</keyword>
<feature type="disulfide bond" evidence="14">
    <location>
        <begin position="4538"/>
        <end position="4547"/>
    </location>
</feature>
<feature type="transmembrane region" description="Helical" evidence="17">
    <location>
        <begin position="4678"/>
        <end position="4701"/>
    </location>
</feature>
<dbReference type="InterPro" id="IPR051221">
    <property type="entry name" value="LDLR-related"/>
</dbReference>
<feature type="domain" description="EGF-like" evidence="19">
    <location>
        <begin position="4626"/>
        <end position="4661"/>
    </location>
</feature>
<dbReference type="SMART" id="SM00192">
    <property type="entry name" value="LDLa"/>
    <property type="match status" value="32"/>
</dbReference>
<dbReference type="STRING" id="70415.A0A5S6QA54"/>
<feature type="disulfide bond" evidence="15">
    <location>
        <begin position="988"/>
        <end position="1003"/>
    </location>
</feature>
<feature type="disulfide bond" evidence="15">
    <location>
        <begin position="1051"/>
        <end position="1063"/>
    </location>
</feature>
<feature type="disulfide bond" evidence="15">
    <location>
        <begin position="1070"/>
        <end position="1085"/>
    </location>
</feature>
<feature type="disulfide bond" evidence="15">
    <location>
        <begin position="1058"/>
        <end position="1076"/>
    </location>
</feature>
<feature type="disulfide bond" evidence="15">
    <location>
        <begin position="2906"/>
        <end position="2918"/>
    </location>
</feature>
<feature type="disulfide bond" evidence="14">
    <location>
        <begin position="4446"/>
        <end position="4456"/>
    </location>
</feature>
<keyword evidence="13" id="KW-0325">Glycoprotein</keyword>
<feature type="disulfide bond" evidence="15">
    <location>
        <begin position="3592"/>
        <end position="3604"/>
    </location>
</feature>
<dbReference type="Gene3D" id="2.120.10.30">
    <property type="entry name" value="TolB, C-terminal domain"/>
    <property type="match status" value="8"/>
</dbReference>
<feature type="repeat" description="LDL-receptor class B" evidence="16">
    <location>
        <begin position="3286"/>
        <end position="3328"/>
    </location>
</feature>
<keyword evidence="20" id="KW-1185">Reference proteome</keyword>
<evidence type="ECO:0000256" key="3">
    <source>
        <dbReference type="ARBA" id="ARBA00022475"/>
    </source>
</evidence>
<feature type="disulfide bond" evidence="15">
    <location>
        <begin position="2656"/>
        <end position="2668"/>
    </location>
</feature>
<feature type="repeat" description="LDL-receptor class B" evidence="16">
    <location>
        <begin position="1427"/>
        <end position="1469"/>
    </location>
</feature>
<feature type="disulfide bond" evidence="15">
    <location>
        <begin position="1139"/>
        <end position="1157"/>
    </location>
</feature>
<dbReference type="InterPro" id="IPR023415">
    <property type="entry name" value="LDLR_class-A_CS"/>
</dbReference>
<dbReference type="InterPro" id="IPR001881">
    <property type="entry name" value="EGF-like_Ca-bd_dom"/>
</dbReference>
<dbReference type="PROSITE" id="PS50068">
    <property type="entry name" value="LDLRA_2"/>
    <property type="match status" value="32"/>
</dbReference>
<dbReference type="PROSITE" id="PS01187">
    <property type="entry name" value="EGF_CA"/>
    <property type="match status" value="2"/>
</dbReference>
<feature type="disulfide bond" evidence="14">
    <location>
        <begin position="4328"/>
        <end position="4337"/>
    </location>
</feature>
<organism evidence="20 21">
    <name type="scientific">Trichuris muris</name>
    <name type="common">Mouse whipworm</name>
    <dbReference type="NCBI Taxonomy" id="70415"/>
    <lineage>
        <taxon>Eukaryota</taxon>
        <taxon>Metazoa</taxon>
        <taxon>Ecdysozoa</taxon>
        <taxon>Nematoda</taxon>
        <taxon>Enoplea</taxon>
        <taxon>Dorylaimia</taxon>
        <taxon>Trichinellida</taxon>
        <taxon>Trichuridae</taxon>
        <taxon>Trichuris</taxon>
    </lineage>
</organism>
<feature type="disulfide bond" evidence="15">
    <location>
        <begin position="3531"/>
        <end position="3546"/>
    </location>
</feature>
<feature type="disulfide bond" evidence="15">
    <location>
        <begin position="2622"/>
        <end position="2640"/>
    </location>
</feature>
<evidence type="ECO:0000256" key="7">
    <source>
        <dbReference type="ARBA" id="ARBA00022729"/>
    </source>
</evidence>
<keyword evidence="4 14" id="KW-0245">EGF-like domain</keyword>
<dbReference type="PRINTS" id="PR00261">
    <property type="entry name" value="LDLRECEPTOR"/>
</dbReference>
<feature type="repeat" description="LDL-receptor class B" evidence="16">
    <location>
        <begin position="2015"/>
        <end position="2057"/>
    </location>
</feature>
<dbReference type="SMART" id="SM00181">
    <property type="entry name" value="EGF"/>
    <property type="match status" value="29"/>
</dbReference>
<dbReference type="CDD" id="cd00112">
    <property type="entry name" value="LDLa"/>
    <property type="match status" value="32"/>
</dbReference>
<feature type="disulfide bond" evidence="15">
    <location>
        <begin position="2701"/>
        <end position="2719"/>
    </location>
</feature>
<dbReference type="InterPro" id="IPR018097">
    <property type="entry name" value="EGF_Ca-bd_CS"/>
</dbReference>
<dbReference type="PROSITE" id="PS00022">
    <property type="entry name" value="EGF_1"/>
    <property type="match status" value="8"/>
</dbReference>
<feature type="disulfide bond" evidence="15">
    <location>
        <begin position="2871"/>
        <end position="2889"/>
    </location>
</feature>
<evidence type="ECO:0000313" key="21">
    <source>
        <dbReference type="WBParaSite" id="TMUE_1000003847.1"/>
    </source>
</evidence>
<feature type="disulfide bond" evidence="14">
    <location>
        <begin position="4481"/>
        <end position="4491"/>
    </location>
</feature>
<dbReference type="SUPFAM" id="SSF57196">
    <property type="entry name" value="EGF/Laminin"/>
    <property type="match status" value="7"/>
</dbReference>
<evidence type="ECO:0000256" key="9">
    <source>
        <dbReference type="ARBA" id="ARBA00022989"/>
    </source>
</evidence>
<feature type="disulfide bond" evidence="15">
    <location>
        <begin position="3798"/>
        <end position="3810"/>
    </location>
</feature>
<feature type="disulfide bond" evidence="15">
    <location>
        <begin position="969"/>
        <end position="981"/>
    </location>
</feature>
<dbReference type="InterPro" id="IPR000033">
    <property type="entry name" value="LDLR_classB_rpt"/>
</dbReference>
<comment type="caution">
    <text evidence="14">Lacks conserved residue(s) required for the propagation of feature annotation.</text>
</comment>
<feature type="disulfide bond" evidence="14">
    <location>
        <begin position="4630"/>
        <end position="4640"/>
    </location>
</feature>
<dbReference type="PROSITE" id="PS51120">
    <property type="entry name" value="LDLRB"/>
    <property type="match status" value="16"/>
</dbReference>
<feature type="repeat" description="LDL-receptor class B" evidence="16">
    <location>
        <begin position="4079"/>
        <end position="4122"/>
    </location>
</feature>
<evidence type="ECO:0000256" key="18">
    <source>
        <dbReference type="SAM" id="SignalP"/>
    </source>
</evidence>
<dbReference type="InterPro" id="IPR000152">
    <property type="entry name" value="EGF-type_Asp/Asn_hydroxyl_site"/>
</dbReference>
<feature type="domain" description="EGF-like" evidence="19">
    <location>
        <begin position="4266"/>
        <end position="4302"/>
    </location>
</feature>
<feature type="disulfide bond" evidence="15">
    <location>
        <begin position="2946"/>
        <end position="2958"/>
    </location>
</feature>
<protein>
    <submittedName>
        <fullName evidence="21">EGF-like domain-containing protein</fullName>
    </submittedName>
</protein>
<dbReference type="PROSITE" id="PS50026">
    <property type="entry name" value="EGF_3"/>
    <property type="match status" value="8"/>
</dbReference>
<feature type="domain" description="EGF-like" evidence="19">
    <location>
        <begin position="4549"/>
        <end position="4585"/>
    </location>
</feature>
<feature type="repeat" description="LDL-receptor class B" evidence="16">
    <location>
        <begin position="2477"/>
        <end position="2519"/>
    </location>
</feature>
<evidence type="ECO:0000313" key="20">
    <source>
        <dbReference type="Proteomes" id="UP000046395"/>
    </source>
</evidence>
<dbReference type="FunFam" id="4.10.400.10:FF:000024">
    <property type="entry name" value="Low-density lipoprotein RecePtor related"/>
    <property type="match status" value="1"/>
</dbReference>
<evidence type="ECO:0000256" key="15">
    <source>
        <dbReference type="PROSITE-ProRule" id="PRU00124"/>
    </source>
</evidence>
<keyword evidence="8" id="KW-0677">Repeat</keyword>
<feature type="repeat" description="LDL-receptor class B" evidence="16">
    <location>
        <begin position="3242"/>
        <end position="3285"/>
    </location>
</feature>
<keyword evidence="11 14" id="KW-1015">Disulfide bond</keyword>
<comment type="similarity">
    <text evidence="2">Belongs to the LDLR family.</text>
</comment>
<feature type="disulfide bond" evidence="15">
    <location>
        <begin position="2913"/>
        <end position="2931"/>
    </location>
</feature>
<dbReference type="SMART" id="SM00135">
    <property type="entry name" value="LY"/>
    <property type="match status" value="33"/>
</dbReference>
<feature type="domain" description="EGF-like" evidence="19">
    <location>
        <begin position="4303"/>
        <end position="4338"/>
    </location>
</feature>
<dbReference type="SMART" id="SM00179">
    <property type="entry name" value="EGF_CA"/>
    <property type="match status" value="7"/>
</dbReference>
<feature type="disulfide bond" evidence="15">
    <location>
        <begin position="3737"/>
        <end position="3752"/>
    </location>
</feature>
<feature type="repeat" description="LDL-receptor class B" evidence="16">
    <location>
        <begin position="2432"/>
        <end position="2476"/>
    </location>
</feature>
<feature type="disulfide bond" evidence="15">
    <location>
        <begin position="976"/>
        <end position="994"/>
    </location>
</feature>
<feature type="chain" id="PRO_5024300436" evidence="18">
    <location>
        <begin position="22"/>
        <end position="4777"/>
    </location>
</feature>
<feature type="disulfide bond" evidence="14">
    <location>
        <begin position="4575"/>
        <end position="4584"/>
    </location>
</feature>
<dbReference type="PROSITE" id="PS01209">
    <property type="entry name" value="LDLRA_1"/>
    <property type="match status" value="11"/>
</dbReference>
<evidence type="ECO:0000256" key="13">
    <source>
        <dbReference type="ARBA" id="ARBA00023180"/>
    </source>
</evidence>
<dbReference type="InterPro" id="IPR009030">
    <property type="entry name" value="Growth_fac_rcpt_cys_sf"/>
</dbReference>
<dbReference type="FunFam" id="2.120.10.30:FF:000241">
    <property type="entry name" value="Low-density lipoprotein receptor-related protein 6"/>
    <property type="match status" value="5"/>
</dbReference>
<feature type="repeat" description="LDL-receptor class B" evidence="16">
    <location>
        <begin position="2064"/>
        <end position="2106"/>
    </location>
</feature>
<dbReference type="Gene3D" id="4.10.1220.10">
    <property type="entry name" value="EGF-type module"/>
    <property type="match status" value="1"/>
</dbReference>
<feature type="disulfide bond" evidence="15">
    <location>
        <begin position="2759"/>
        <end position="2774"/>
    </location>
</feature>
<feature type="signal peptide" evidence="18">
    <location>
        <begin position="1"/>
        <end position="21"/>
    </location>
</feature>
<evidence type="ECO:0000256" key="8">
    <source>
        <dbReference type="ARBA" id="ARBA00022737"/>
    </source>
</evidence>
<evidence type="ECO:0000256" key="17">
    <source>
        <dbReference type="SAM" id="Phobius"/>
    </source>
</evidence>
<accession>A0A5S6QA54</accession>
<dbReference type="SUPFAM" id="SSF57424">
    <property type="entry name" value="LDL receptor-like module"/>
    <property type="match status" value="31"/>
</dbReference>
<feature type="disulfide bond" evidence="14">
    <location>
        <begin position="4553"/>
        <end position="4563"/>
    </location>
</feature>
<feature type="repeat" description="LDL-receptor class B" evidence="16">
    <location>
        <begin position="774"/>
        <end position="817"/>
    </location>
</feature>
<dbReference type="GO" id="GO:0006897">
    <property type="term" value="P:endocytosis"/>
    <property type="evidence" value="ECO:0007669"/>
    <property type="project" value="UniProtKB-KW"/>
</dbReference>
<proteinExistence type="inferred from homology"/>
<feature type="disulfide bond" evidence="15">
    <location>
        <begin position="2663"/>
        <end position="2681"/>
    </location>
</feature>
<dbReference type="InterPro" id="IPR000742">
    <property type="entry name" value="EGF"/>
</dbReference>
<feature type="domain" description="EGF-like" evidence="19">
    <location>
        <begin position="4477"/>
        <end position="4512"/>
    </location>
</feature>
<keyword evidence="6 17" id="KW-0812">Transmembrane</keyword>
<evidence type="ECO:0000256" key="10">
    <source>
        <dbReference type="ARBA" id="ARBA00023136"/>
    </source>
</evidence>
<keyword evidence="9 17" id="KW-1133">Transmembrane helix</keyword>
<feature type="domain" description="EGF-like" evidence="19">
    <location>
        <begin position="4513"/>
        <end position="4548"/>
    </location>
</feature>
<feature type="disulfide bond" evidence="15">
    <location>
        <begin position="3631"/>
        <end position="3643"/>
    </location>
</feature>
<dbReference type="GO" id="GO:0043235">
    <property type="term" value="C:receptor complex"/>
    <property type="evidence" value="ECO:0007669"/>
    <property type="project" value="TreeGrafter"/>
</dbReference>
<keyword evidence="3" id="KW-1003">Cell membrane</keyword>
<feature type="disulfide bond" evidence="15">
    <location>
        <begin position="1191"/>
        <end position="1206"/>
    </location>
</feature>
<dbReference type="InterPro" id="IPR036055">
    <property type="entry name" value="LDL_receptor-like_sf"/>
</dbReference>
<evidence type="ECO:0000256" key="4">
    <source>
        <dbReference type="ARBA" id="ARBA00022536"/>
    </source>
</evidence>
<evidence type="ECO:0000256" key="16">
    <source>
        <dbReference type="PROSITE-ProRule" id="PRU00461"/>
    </source>
</evidence>
<feature type="disulfide bond" evidence="15">
    <location>
        <begin position="2713"/>
        <end position="2728"/>
    </location>
</feature>
<feature type="disulfide bond" evidence="15">
    <location>
        <begin position="2997"/>
        <end position="3015"/>
    </location>
</feature>
<feature type="disulfide bond" evidence="15">
    <location>
        <begin position="1151"/>
        <end position="1166"/>
    </location>
</feature>
<feature type="disulfide bond" evidence="15">
    <location>
        <begin position="3650"/>
        <end position="3665"/>
    </location>
</feature>
<evidence type="ECO:0000256" key="6">
    <source>
        <dbReference type="ARBA" id="ARBA00022692"/>
    </source>
</evidence>
<feature type="repeat" description="LDL-receptor class B" evidence="16">
    <location>
        <begin position="678"/>
        <end position="721"/>
    </location>
</feature>
<feature type="disulfide bond" evidence="15">
    <location>
        <begin position="2953"/>
        <end position="2971"/>
    </location>
</feature>
<dbReference type="FunFam" id="4.10.400.10:FF:000034">
    <property type="entry name" value="Low-density lipoprotein receptor-related protein 2"/>
    <property type="match status" value="2"/>
</dbReference>
<feature type="disulfide bond" evidence="15">
    <location>
        <begin position="3805"/>
        <end position="3823"/>
    </location>
</feature>
<feature type="disulfide bond" evidence="14">
    <location>
        <begin position="4270"/>
        <end position="4280"/>
    </location>
</feature>
<evidence type="ECO:0000256" key="5">
    <source>
        <dbReference type="ARBA" id="ARBA00022583"/>
    </source>
</evidence>
<dbReference type="Pfam" id="PF12662">
    <property type="entry name" value="cEGF"/>
    <property type="match status" value="1"/>
</dbReference>
<feature type="disulfide bond" evidence="14">
    <location>
        <begin position="4292"/>
        <end position="4301"/>
    </location>
</feature>
<sequence length="4777" mass="536543">MEVSGCAILLAVAFLLQPARGEEDLFGGLETEDDTLFNIMNGPCGPNQFFCDGHIGTGKCIPKTWYCDYEFDCMDQSDEPANECPPRKCSSKHFTCLLTGHCIPLGYRCDGDVDCGVTIDGRVDRSDEENEHCSRAFTCLPNHHSCVTGNVCIELAKFCDQHIDCPDGSDEGSFCSIPNSSNITCKYGQKPTPNAGVRCFCPAGKKPRRSECVDDDECAAERNGHVGLCDQLCTNTEGSYLCTCEQGYRLVAGGDCVAINEPPGEPATILLTNGAAVMHTDLNFTILSRIEGRALNPLDFDHRNRTACWLTVIGKEPKNEKQVLQCVSMDNFAKEKLWHYETEYALEGVEQISKDWLSGNWYFLDDSYDRLFVCNETLTACATLVSGSLDKPKDVAIDPRVGYVFITDWDNYRASLIRVNMDGTNFTRFVNVSIIYPYGLTLDYVKRQVYWLDNYLEYIRVIDYEGTYKIRTVSSGFNIKSLHSMAFFEKYIYATDYFKNMVVRIAKNNDSAVKTFAQREFMRAYSIRVFHRQRQPWRSHPCSIANGGCDHLCLVSYNTDGAAVAKCRCKEGYRLDDAGRRCSDALSFPLLLFGRTQPGSILGIPMEPPMANYQAMKPIRNLRRPTAIALGVEENEVYFSDAADYVIQKENIVTRRRQLVIDTGVSNCEGLAIDWAAGNLYWSDEGLQTINVVRLSNPSWRRMIASGNMTHPRAISVHPMQGLLFWTDWADMSETEAGRMAKIERSQLDGDQRTALVDRQIRWPNGLTIDYKEEWLYWCDAYLDRIERIRFDGRERMVVIVSDAIVHPYGLALYKGYLYWTEFRKGVVMRLDLSKGNVTADERSSLVTLMYKDTSPLFEIHVFANSTTRLPTVCSSNNGGCEQFCFHTTVKDKELCQCADGYMRNPNNQSACQAMPGWSSQSRCSEEQFECLRNHQCIEKKYLCDSDDDCKDGSDEDSSLDGPCYNHTCKADQFRCKSNRCLPKAWVCDGDRDCQDGDDEEDCQNTTCGANYFQCKISKKCILQIWECDHELDCGPGDTSDEHEHCVYPPCSGYQFTCANKQCISALYVCDGDRDCRDGSDELHCDFGCQPGVEFRCSPSSACINSLYKCDGYPDCDDASDEAHCPVNSHSCAVSEFHCQSGECIRSLFRCDGDKDCLDGSDEFDCENYTCHPGLFVCKDSRRCLPDTLVCDGTKNCEDGSDEANCGNRKPRLCTGPYFRCLNDSSSCVHLSKLCDRTIDCPDGSDEFGVCDEHQCLKSNVKCQQLCYDTPYGFSCSCNEGYYLQADGRTCSAKNPCDQWGICSQHCESEGAHHYCYCQSGYSLLPDKFSCKSTDPARPYIVFANRHELRMVGLRDDLAVPLVTNLRNTIAVDFFYKSSEPLIFWTDIATDKIYRGRLVDQALEDITVVVQHGIATAEGIAVDWISRNLYWVDSTLDQIEVAKFDGSWRTVVVSGEMQNLRALAIDPRKGLLFWTDWEESNPRIERCTLAGNSRVHNLLEVSRVSGGWPNGLTIDYIPERLYWIDAKTDSIHTVDYDGRDHHLVLSGNDFLSHPFAISIFEDFVYWTDWRVSSIARANKWNGTNVQIIQGTSAQPFDIEVMHPSRQPKSIKSPCGTNNGGCSHYCLLESSSTYSCKCPYMHHLHKDGKQCVEVENALLYSQRMRIVGLSKSDPDVSLMPVITSNSVENVSSIDVDPVSQRVYWIDTNANAIYRAFLNGSASESIIDSDLTYYGLSIDWVSRNLFFIAYSSEVAEISVSSLDAEFRRVVIQNSASSPGGILKPKEIVAHPFLGRLYWIEGGTHPKHIKTASMNGDDVRSLRFIPNDVLNEPTSLRLDITKNSLYWIDSATSTVHSYDLLREKVRRVSLPSNLVPAMLDVSWDSELYVLDVETLPEPFLAHVTLDPLAFRVLRYNVTRVTSLRSYDANVRTAQNSCAESKFKCRQLCVPLSPREATCACGTGYTLSPDKISCIGQEAQLLFCHADKIVGVNERGIRTLAPIPGAIAPVSLDFYAAEDRIFWTDTAKNQINSIRRDLSDRRVVLSDRSVKLGSLAIDWIAGNIYWSNGLYATDAKQGIIEVARLNGSHRYIVVHDPYDIPRSIRLDPNAGYLFWLNTTGIQRAWLDGSDQQEIVSATNCSALEVDTSNRQICWLSQNRNELSCSDYDGNGKHVLHMYVANVTYITAFTMHNRRLYWSDRYLRDGNVMYGDVNLRKNDFVTFVQVTKQRPQNMVNGMKMFDSRVQSGSNTCLMNNGGCQELCLYRGVKNGHQCACSFGKLADDRRRCIPHDSFLAYSRIQSIEFSYLSEEENANAPFPPLENRQHVRNVVGLAYDYKNQHLFYSDIHIGSIFMVTMDTKGRKTSTFVEKVSGEGSVEGLAYDYLHDDLYWTSYSNASINRIHVGAHKTLQSRRVTVLQLDTLSDKPRGIALDPCQMKLFWTNWNENKPSIESSFFSGAGRRAIITTEIRTPNAIALDYRAQKLYWSDARLDKIERCEYDGSHRVVIVMGKPSHPFGLTVYKNHIYWTDWILRAVVRVNKFTGGDFSFVRRSYSRQLMGIIAIANDSYQCNVDACTQGYSKRCQDVCTVDEYGEPKCACTGKRLISADGISCIDPESVCDPVGEFHCLSGQCIPYEFTCDGVAECKDKDDENLAWCSTRTCTSGYVRCNSGLCIKEEKLCDGVNDCGDFSDENFNCPCDSKTQFRCNSGVCVGADARCDYHPDCNDASDEMNCPLRNCSALDVRGKPMINCNFTTQCVLPAWICDGSNDCWDNSDEMSCPVSASVSRCSTGMFACRTENRCIPINWRCDDDKDCPDGSDEEGCKHSCDPVHEFECHDKICIARSYQCDGTPDCTNGEDENVEACVRTLVECKEFKCPNGRCVPKSVRCDGKNDCGDEMASDEQNCKLTFTCSDSEFQCPNGLCLSSEFYCDGRDDCGDGSDEPSDCFKRTCLASQFQCNNGRCIPMEWKCNGVDNCQDNSDEDTKLCFDSLRPLCKENAYQCANKVCIDKQLTCDGRNDCGDWSDEGHRCHFDECALLNNPCDHFCVDEKIGYTCTCRSGFKLADDLRTCVDIDECNSTFSCSQLCTNRYGSFECACTEGYALLPDGRTCKHNDSVQPELLASTRYVIKRYTLSGKPKGHILANISNPVALDYDPVEDRVYWSDTGMGRSRLCRSFLNGTDWQVVHSHDMRNPDGLAVDWVGRNLYWCDKGTDTIEVSKLDGRFRKVLMRSGPLKEPRAVALDPFVGYLFWTDWGSNAHIGRMSMDGQEPMLIISGFLKWPNALTVDHVMRYLFWGDAGEDYIGMADYNGSNVRIVSQQHVMHIFSIAVFEDYLYWSDWMTGRIDRLHKYSGLNYSVVVERMPQLPMGIRVLHPLVKPPRKRNPCYGNGLCMNLCLLSAVHRSGHTCACPDGFRKEGATACVPDCKSWQFTCKNTFKCIPVWWRCDKQDDCGDGQDELYFIPNACPPFHCMPGEFACTNGTVCIDPSRICDGHQDCPDGADEGRGSTMIDCHTYDCLHGQFKCRDSAMCISQQRVCDGSRDCPGGEDERNCGPKSCQPGYFLCPSTKTCIPNVWLCDGQKDCDDGKDEEVNCHNRTCSASEFRCPEGRCIPKSWRCDGQKECRDGADEENCGSETCSAGQFRCASGRCIPSSWRCDGHYDCPDFGDEQHCVKNVTCNPKFEWPCADGRHCITRNLVCNGERDCPDASDESPKAGCNSSTTVCMSGWFTCKNGHQCVPSIWTCDGEADCADQSDEHNCDVECTRMEFQCQSSKRCVKSAWVCDGQDDCPDGSDENVLMCATRPCLPSFRKCSNWKCYPAHLQCDGVKHCEDGSDELPALCKSNCQFMCRNGHCVSKQYRCDGFDDCGDLTDEEDCAPNPCMEFGICSQMCEISKVTRSPKCSCDEGYLPELTNRNRCRATGPMPLLLMATNEEIRTVDPQVSIHYHSISLPLVRISSLDYFTHYVHNNDYPSLTLIWADSFNGTLSRLNMTQPSSTSSGRFKRDDQVARSDFLSAFDPRQIPEVVLTDLEEPRSVAVDWVYQHIYWTDSKKRIIGIASIDGSLSLPVVVKNLGVPYGLAVSPLKGLLFWTDVGSYPRIECSGLDGTFRHVLVSKNLLYPSGLTVDHPNERLYWADPKTASIETINFSGANRRLVRTFGYAEDKPWLLDVFEDMLYFSTFHENKVKKLVKFGNESVTTIIEHDQMPHPVDVTIFQLYKQKRIDKHVCSSLPCPDDALCVPLNLTRRAFTCLCNAGKIYDRSVSKCVPDSSIVTVAECPLNCMNGGRCVLGVDRQPMCRCLDGYEGDLCQSNLCYMRCLNGGACRFDRTTGPTCDCPLEYDGDRCERYKCTGMCAHGVCYIETASGIPKCRCESDWTGERCDISKDVCDGYCYNNGTCEVMWNKRPYCVCPSTHRGPRCQHCLSVECFNEGICLHDNCFCKVGFSGTHCETDLCDGYCANGGTCLRNQALLKCVCPVRFAGDKCTEDRCLGYCQNGGLCRTSADRLYCLCQSAFTGDHCENRLTCRTYCLNGGTCHENGNELYCNCTERYTGERCEVEKECQRYCANNATCTFSRTQHTVCTCPRGLGGQRCVEVTAQSCDELDCHRGVCKTHQDRINRITCSCYPGWRGSVCNLPTCHHYCLNGGGCRIVKGEAVCSCPSGIGGNRCEITSLSSAEMETFHGSQVLPSVILGSILVIVLILLGLYSAFFRVRVRAQFKHNRMHDELQNPAFLYGEDEEMETFNDEATNFSNPMYDTVYKDTVSNIEEHSLLAEGAVETATEGTE</sequence>
<evidence type="ECO:0000259" key="19">
    <source>
        <dbReference type="PROSITE" id="PS50026"/>
    </source>
</evidence>
<feature type="domain" description="EGF-like" evidence="19">
    <location>
        <begin position="4442"/>
        <end position="4474"/>
    </location>
</feature>
<dbReference type="Gene3D" id="2.10.25.10">
    <property type="entry name" value="Laminin"/>
    <property type="match status" value="13"/>
</dbReference>
<dbReference type="PROSITE" id="PS00010">
    <property type="entry name" value="ASX_HYDROXYL"/>
    <property type="match status" value="1"/>
</dbReference>
<keyword evidence="7 18" id="KW-0732">Signal</keyword>
<feature type="disulfide bond" evidence="15">
    <location>
        <begin position="2803"/>
        <end position="2818"/>
    </location>
</feature>
<feature type="repeat" description="LDL-receptor class B" evidence="16">
    <location>
        <begin position="4036"/>
        <end position="4078"/>
    </location>
</feature>
<dbReference type="SUPFAM" id="SSF63825">
    <property type="entry name" value="YWTD domain"/>
    <property type="match status" value="8"/>
</dbReference>
<dbReference type="Gene3D" id="4.10.400.10">
    <property type="entry name" value="Low-density Lipoprotein Receptor"/>
    <property type="match status" value="31"/>
</dbReference>
<keyword evidence="12" id="KW-0675">Receptor</keyword>
<comment type="subcellular location">
    <subcellularLocation>
        <location evidence="1">Cell membrane</location>
        <topology evidence="1">Single-pass type I membrane protein</topology>
    </subcellularLocation>
</comment>
<evidence type="ECO:0000256" key="1">
    <source>
        <dbReference type="ARBA" id="ARBA00004251"/>
    </source>
</evidence>
<dbReference type="InterPro" id="IPR002172">
    <property type="entry name" value="LDrepeatLR_classA_rpt"/>
</dbReference>
<feature type="disulfide bond" evidence="14">
    <location>
        <begin position="4651"/>
        <end position="4660"/>
    </location>
</feature>
<name>A0A5S6QA54_TRIMR</name>
<feature type="disulfide bond" evidence="14">
    <location>
        <begin position="4502"/>
        <end position="4511"/>
    </location>
</feature>
<evidence type="ECO:0000256" key="11">
    <source>
        <dbReference type="ARBA" id="ARBA00023157"/>
    </source>
</evidence>
<feature type="disulfide bond" evidence="15">
    <location>
        <begin position="2990"/>
        <end position="3002"/>
    </location>
</feature>
<dbReference type="PROSITE" id="PS01186">
    <property type="entry name" value="EGF_2"/>
    <property type="match status" value="3"/>
</dbReference>
<feature type="disulfide bond" evidence="14">
    <location>
        <begin position="4517"/>
        <end position="4527"/>
    </location>
</feature>
<dbReference type="InterPro" id="IPR011042">
    <property type="entry name" value="6-blade_b-propeller_TolB-like"/>
</dbReference>
<dbReference type="SUPFAM" id="SSF57184">
    <property type="entry name" value="Growth factor receptor domain"/>
    <property type="match status" value="2"/>
</dbReference>
<feature type="disulfide bond" evidence="14">
    <location>
        <begin position="4402"/>
        <end position="4411"/>
    </location>
</feature>